<evidence type="ECO:0000256" key="7">
    <source>
        <dbReference type="SAM" id="SignalP"/>
    </source>
</evidence>
<dbReference type="SUPFAM" id="SSF51445">
    <property type="entry name" value="(Trans)glycosidases"/>
    <property type="match status" value="1"/>
</dbReference>
<dbReference type="RefSeq" id="WP_080319061.1">
    <property type="nucleotide sequence ID" value="NZ_MTBC01000005.1"/>
</dbReference>
<dbReference type="OrthoDB" id="9758333at2"/>
<evidence type="ECO:0000313" key="10">
    <source>
        <dbReference type="Proteomes" id="UP000191680"/>
    </source>
</evidence>
<sequence>MNKIIKGAITALLLLVIASSCKQKQPQNTIDNNKAVSKEFETKSDLVVDFSDTGIVIQPTMYGVFFEDINFGADGGIYAELIKNRSFEFPNPKMGWHEPNSVRYSLNGDSGFAKVTDYVNGKGNKRYVHVMVENDQRYELYNEGFRGIGVKADAKYDLSLSLAKNKGITQISVALLDTTNTVVGQTNIIPKEHEEWQTYTATLQPNKTVAKGKLKITFSGKGSIDMDLVSLFPQETWKGRKKGLRKDLVTLLDGLNPGFVRFPGGCIVEGMNLDNRYQWKKTVGAWDERELMINRWNIEFPNKNAPDYFQSFGLGFFEYFQLSEDLGAEPLPILGCGMACQFNSGELVPLEDLDPYVQDALDLIEFANGSTNTKWGSLRKEMGHPEPFQMKYIGIGNEQWGPEYFERYKVFAAILAEKHPEITVVSTPGPFPDGDMFEYGWEQLNELDVALVDEHYYKSPEWFLENADRYDSYDRNGPKVFAGEYAAHPKDKDGIVENNWQAALAEAAFMTGLERNADLVHLTSYAPLMAHADAWQWAPDLIWFNNLEAVPTPNYQVQKLFSNNPGTNLIGITKNDKPLTGQNNLYASAVIDSSTQEVIFKIVNTASQAQEVNIKLKGQDVVAKGTKTVLTSDGLEEINSFENPNNIVPQVEEITAKEDMVQLQLAPRSLNVVKFKIK</sequence>
<comment type="similarity">
    <text evidence="2">Belongs to the glycosyl hydrolase 51 family.</text>
</comment>
<dbReference type="PANTHER" id="PTHR31776">
    <property type="entry name" value="ALPHA-L-ARABINOFURANOSIDASE 1"/>
    <property type="match status" value="1"/>
</dbReference>
<gene>
    <name evidence="9" type="ORF">BUL40_09495</name>
</gene>
<dbReference type="Pfam" id="PF06964">
    <property type="entry name" value="Alpha-L-AF_C"/>
    <property type="match status" value="1"/>
</dbReference>
<dbReference type="InterPro" id="IPR010720">
    <property type="entry name" value="Alpha-L-AF_C"/>
</dbReference>
<dbReference type="AlphaFoldDB" id="A0A1V6LRD9"/>
<accession>A0A1V6LRD9</accession>
<dbReference type="Proteomes" id="UP000191680">
    <property type="component" value="Unassembled WGS sequence"/>
</dbReference>
<dbReference type="InterPro" id="IPR017853">
    <property type="entry name" value="GH"/>
</dbReference>
<dbReference type="InterPro" id="IPR055235">
    <property type="entry name" value="ASD1_cat"/>
</dbReference>
<evidence type="ECO:0000256" key="4">
    <source>
        <dbReference type="ARBA" id="ARBA00022729"/>
    </source>
</evidence>
<dbReference type="Gene3D" id="2.60.40.1180">
    <property type="entry name" value="Golgi alpha-mannosidase II"/>
    <property type="match status" value="1"/>
</dbReference>
<proteinExistence type="inferred from homology"/>
<evidence type="ECO:0000256" key="5">
    <source>
        <dbReference type="ARBA" id="ARBA00022801"/>
    </source>
</evidence>
<dbReference type="PROSITE" id="PS51257">
    <property type="entry name" value="PROKAR_LIPOPROTEIN"/>
    <property type="match status" value="1"/>
</dbReference>
<dbReference type="InterPro" id="IPR051563">
    <property type="entry name" value="Glycosyl_Hydrolase_51"/>
</dbReference>
<organism evidence="9 10">
    <name type="scientific">Croceivirga radicis</name>
    <dbReference type="NCBI Taxonomy" id="1929488"/>
    <lineage>
        <taxon>Bacteria</taxon>
        <taxon>Pseudomonadati</taxon>
        <taxon>Bacteroidota</taxon>
        <taxon>Flavobacteriia</taxon>
        <taxon>Flavobacteriales</taxon>
        <taxon>Flavobacteriaceae</taxon>
        <taxon>Croceivirga</taxon>
    </lineage>
</organism>
<dbReference type="SMART" id="SM00813">
    <property type="entry name" value="Alpha-L-AF_C"/>
    <property type="match status" value="1"/>
</dbReference>
<evidence type="ECO:0000256" key="1">
    <source>
        <dbReference type="ARBA" id="ARBA00001462"/>
    </source>
</evidence>
<evidence type="ECO:0000256" key="6">
    <source>
        <dbReference type="ARBA" id="ARBA00023180"/>
    </source>
</evidence>
<evidence type="ECO:0000313" key="9">
    <source>
        <dbReference type="EMBL" id="OQD42742.1"/>
    </source>
</evidence>
<protein>
    <recommendedName>
        <fullName evidence="3">non-reducing end alpha-L-arabinofuranosidase</fullName>
        <ecNumber evidence="3">3.2.1.55</ecNumber>
    </recommendedName>
</protein>
<keyword evidence="10" id="KW-1185">Reference proteome</keyword>
<dbReference type="GO" id="GO:0046556">
    <property type="term" value="F:alpha-L-arabinofuranosidase activity"/>
    <property type="evidence" value="ECO:0007669"/>
    <property type="project" value="UniProtKB-EC"/>
</dbReference>
<dbReference type="EC" id="3.2.1.55" evidence="3"/>
<evidence type="ECO:0000256" key="2">
    <source>
        <dbReference type="ARBA" id="ARBA00007186"/>
    </source>
</evidence>
<feature type="domain" description="Alpha-L-arabinofuranosidase C-terminal" evidence="8">
    <location>
        <begin position="483"/>
        <end position="669"/>
    </location>
</feature>
<comment type="catalytic activity">
    <reaction evidence="1">
        <text>Hydrolysis of terminal non-reducing alpha-L-arabinofuranoside residues in alpha-L-arabinosides.</text>
        <dbReference type="EC" id="3.2.1.55"/>
    </reaction>
</comment>
<feature type="signal peptide" evidence="7">
    <location>
        <begin position="1"/>
        <end position="22"/>
    </location>
</feature>
<name>A0A1V6LRD9_9FLAO</name>
<comment type="caution">
    <text evidence="9">The sequence shown here is derived from an EMBL/GenBank/DDBJ whole genome shotgun (WGS) entry which is preliminary data.</text>
</comment>
<reference evidence="9 10" key="1">
    <citation type="submission" date="2016-12" db="EMBL/GenBank/DDBJ databases">
        <authorList>
            <person name="Song W.-J."/>
            <person name="Kurnit D.M."/>
        </authorList>
    </citation>
    <scope>NUCLEOTIDE SEQUENCE [LARGE SCALE GENOMIC DNA]</scope>
    <source>
        <strain evidence="9 10">HSG9</strain>
    </source>
</reference>
<dbReference type="Gene3D" id="3.20.20.80">
    <property type="entry name" value="Glycosidases"/>
    <property type="match status" value="1"/>
</dbReference>
<keyword evidence="5" id="KW-0378">Hydrolase</keyword>
<dbReference type="PANTHER" id="PTHR31776:SF0">
    <property type="entry name" value="ALPHA-L-ARABINOFURANOSIDASE 1"/>
    <property type="match status" value="1"/>
</dbReference>
<evidence type="ECO:0000256" key="3">
    <source>
        <dbReference type="ARBA" id="ARBA00012670"/>
    </source>
</evidence>
<dbReference type="SUPFAM" id="SSF51011">
    <property type="entry name" value="Glycosyl hydrolase domain"/>
    <property type="match status" value="1"/>
</dbReference>
<keyword evidence="4 7" id="KW-0732">Signal</keyword>
<dbReference type="InterPro" id="IPR013780">
    <property type="entry name" value="Glyco_hydro_b"/>
</dbReference>
<evidence type="ECO:0000259" key="8">
    <source>
        <dbReference type="SMART" id="SM00813"/>
    </source>
</evidence>
<dbReference type="GO" id="GO:0046373">
    <property type="term" value="P:L-arabinose metabolic process"/>
    <property type="evidence" value="ECO:0007669"/>
    <property type="project" value="InterPro"/>
</dbReference>
<feature type="chain" id="PRO_5013252140" description="non-reducing end alpha-L-arabinofuranosidase" evidence="7">
    <location>
        <begin position="23"/>
        <end position="678"/>
    </location>
</feature>
<dbReference type="EMBL" id="MTBC01000005">
    <property type="protein sequence ID" value="OQD42742.1"/>
    <property type="molecule type" value="Genomic_DNA"/>
</dbReference>
<dbReference type="Pfam" id="PF22848">
    <property type="entry name" value="ASD1_dom"/>
    <property type="match status" value="1"/>
</dbReference>
<keyword evidence="6" id="KW-0325">Glycoprotein</keyword>
<dbReference type="Gene3D" id="2.60.120.260">
    <property type="entry name" value="Galactose-binding domain-like"/>
    <property type="match status" value="1"/>
</dbReference>